<dbReference type="GO" id="GO:0000155">
    <property type="term" value="F:phosphorelay sensor kinase activity"/>
    <property type="evidence" value="ECO:0007669"/>
    <property type="project" value="InterPro"/>
</dbReference>
<dbReference type="InterPro" id="IPR003594">
    <property type="entry name" value="HATPase_dom"/>
</dbReference>
<gene>
    <name evidence="16" type="ORF">dnl_63750</name>
</gene>
<dbReference type="SUPFAM" id="SSF47226">
    <property type="entry name" value="Histidine-containing phosphotransfer domain, HPT domain"/>
    <property type="match status" value="1"/>
</dbReference>
<evidence type="ECO:0000259" key="13">
    <source>
        <dbReference type="PROSITE" id="PS50109"/>
    </source>
</evidence>
<dbReference type="Proteomes" id="UP000663720">
    <property type="component" value="Chromosome"/>
</dbReference>
<dbReference type="EC" id="2.7.13.3" evidence="2"/>
<dbReference type="InterPro" id="IPR036061">
    <property type="entry name" value="CheW-like_dom_sf"/>
</dbReference>
<dbReference type="Pfam" id="PF02895">
    <property type="entry name" value="H-kinase_dim"/>
    <property type="match status" value="1"/>
</dbReference>
<dbReference type="InterPro" id="IPR037006">
    <property type="entry name" value="CheA-like_homodim_sf"/>
</dbReference>
<dbReference type="EMBL" id="CP061799">
    <property type="protein sequence ID" value="QTA83949.1"/>
    <property type="molecule type" value="Genomic_DNA"/>
</dbReference>
<dbReference type="InterPro" id="IPR005467">
    <property type="entry name" value="His_kinase_dom"/>
</dbReference>
<dbReference type="Gene3D" id="3.30.565.10">
    <property type="entry name" value="Histidine kinase-like ATPase, C-terminal domain"/>
    <property type="match status" value="1"/>
</dbReference>
<dbReference type="Pfam" id="PF01627">
    <property type="entry name" value="Hpt"/>
    <property type="match status" value="1"/>
</dbReference>
<reference evidence="16" key="1">
    <citation type="journal article" date="2021" name="Microb. Physiol.">
        <title>Proteogenomic Insights into the Physiology of Marine, Sulfate-Reducing, Filamentous Desulfonema limicola and Desulfonema magnum.</title>
        <authorList>
            <person name="Schnaars V."/>
            <person name="Wohlbrand L."/>
            <person name="Scheve S."/>
            <person name="Hinrichs C."/>
            <person name="Reinhardt R."/>
            <person name="Rabus R."/>
        </authorList>
    </citation>
    <scope>NUCLEOTIDE SEQUENCE</scope>
    <source>
        <strain evidence="16">5ac10</strain>
    </source>
</reference>
<dbReference type="PANTHER" id="PTHR43395:SF10">
    <property type="entry name" value="CHEMOTAXIS PROTEIN CHEA"/>
    <property type="match status" value="1"/>
</dbReference>
<comment type="function">
    <text evidence="11">Involved in the transmission of sensory signals from the chemoreceptors to the flagellar motors. CheA is autophosphorylated; it can transfer its phosphate group to either CheB or CheY.</text>
</comment>
<evidence type="ECO:0000256" key="4">
    <source>
        <dbReference type="ARBA" id="ARBA00022500"/>
    </source>
</evidence>
<evidence type="ECO:0000256" key="12">
    <source>
        <dbReference type="PROSITE-ProRule" id="PRU00110"/>
    </source>
</evidence>
<dbReference type="SUPFAM" id="SSF50341">
    <property type="entry name" value="CheW-like"/>
    <property type="match status" value="1"/>
</dbReference>
<dbReference type="PRINTS" id="PR00344">
    <property type="entry name" value="BCTRLSENSOR"/>
</dbReference>
<dbReference type="SUPFAM" id="SSF47384">
    <property type="entry name" value="Homodimeric domain of signal transducing histidine kinase"/>
    <property type="match status" value="1"/>
</dbReference>
<accession>A0A975BF09</accession>
<dbReference type="SMART" id="SM01231">
    <property type="entry name" value="H-kinase_dim"/>
    <property type="match status" value="1"/>
</dbReference>
<dbReference type="PANTHER" id="PTHR43395">
    <property type="entry name" value="SENSOR HISTIDINE KINASE CHEA"/>
    <property type="match status" value="1"/>
</dbReference>
<dbReference type="CDD" id="cd00088">
    <property type="entry name" value="HPT"/>
    <property type="match status" value="1"/>
</dbReference>
<comment type="catalytic activity">
    <reaction evidence="1">
        <text>ATP + protein L-histidine = ADP + protein N-phospho-L-histidine.</text>
        <dbReference type="EC" id="2.7.13.3"/>
    </reaction>
</comment>
<dbReference type="InterPro" id="IPR004358">
    <property type="entry name" value="Sig_transdc_His_kin-like_C"/>
</dbReference>
<evidence type="ECO:0000256" key="11">
    <source>
        <dbReference type="ARBA" id="ARBA00035100"/>
    </source>
</evidence>
<feature type="domain" description="HPt" evidence="15">
    <location>
        <begin position="1"/>
        <end position="104"/>
    </location>
</feature>
<dbReference type="InterPro" id="IPR051315">
    <property type="entry name" value="Bact_Chemotaxis_CheA"/>
</dbReference>
<evidence type="ECO:0000256" key="5">
    <source>
        <dbReference type="ARBA" id="ARBA00022553"/>
    </source>
</evidence>
<dbReference type="Pfam" id="PF01584">
    <property type="entry name" value="CheW"/>
    <property type="match status" value="1"/>
</dbReference>
<dbReference type="SMART" id="SM00073">
    <property type="entry name" value="HPT"/>
    <property type="match status" value="1"/>
</dbReference>
<dbReference type="InterPro" id="IPR004105">
    <property type="entry name" value="CheA-like_dim"/>
</dbReference>
<name>A0A975BF09_9BACT</name>
<dbReference type="Gene3D" id="1.20.120.160">
    <property type="entry name" value="HPT domain"/>
    <property type="match status" value="1"/>
</dbReference>
<evidence type="ECO:0000256" key="1">
    <source>
        <dbReference type="ARBA" id="ARBA00000085"/>
    </source>
</evidence>
<evidence type="ECO:0000259" key="15">
    <source>
        <dbReference type="PROSITE" id="PS50894"/>
    </source>
</evidence>
<evidence type="ECO:0000313" key="17">
    <source>
        <dbReference type="Proteomes" id="UP000663720"/>
    </source>
</evidence>
<dbReference type="SMART" id="SM00387">
    <property type="entry name" value="HATPase_c"/>
    <property type="match status" value="1"/>
</dbReference>
<dbReference type="InterPro" id="IPR002545">
    <property type="entry name" value="CheW-lke_dom"/>
</dbReference>
<dbReference type="GO" id="GO:0005737">
    <property type="term" value="C:cytoplasm"/>
    <property type="evidence" value="ECO:0007669"/>
    <property type="project" value="InterPro"/>
</dbReference>
<keyword evidence="4" id="KW-0145">Chemotaxis</keyword>
<keyword evidence="6" id="KW-0808">Transferase</keyword>
<evidence type="ECO:0000256" key="2">
    <source>
        <dbReference type="ARBA" id="ARBA00012438"/>
    </source>
</evidence>
<feature type="domain" description="Histidine kinase" evidence="13">
    <location>
        <begin position="295"/>
        <end position="564"/>
    </location>
</feature>
<evidence type="ECO:0000256" key="3">
    <source>
        <dbReference type="ARBA" id="ARBA00021495"/>
    </source>
</evidence>
<dbReference type="PROSITE" id="PS50851">
    <property type="entry name" value="CHEW"/>
    <property type="match status" value="1"/>
</dbReference>
<dbReference type="SMART" id="SM00260">
    <property type="entry name" value="CheW"/>
    <property type="match status" value="1"/>
</dbReference>
<dbReference type="CDD" id="cd00731">
    <property type="entry name" value="CheA_reg"/>
    <property type="match status" value="1"/>
</dbReference>
<feature type="domain" description="CheW-like" evidence="14">
    <location>
        <begin position="566"/>
        <end position="698"/>
    </location>
</feature>
<keyword evidence="17" id="KW-1185">Reference proteome</keyword>
<dbReference type="KEGG" id="dli:dnl_63750"/>
<keyword evidence="9" id="KW-0067">ATP-binding</keyword>
<dbReference type="Gene3D" id="1.10.287.560">
    <property type="entry name" value="Histidine kinase CheA-like, homodimeric domain"/>
    <property type="match status" value="1"/>
</dbReference>
<dbReference type="InterPro" id="IPR008207">
    <property type="entry name" value="Sig_transdc_His_kin_Hpt_dom"/>
</dbReference>
<evidence type="ECO:0000313" key="16">
    <source>
        <dbReference type="EMBL" id="QTA83949.1"/>
    </source>
</evidence>
<organism evidence="16 17">
    <name type="scientific">Desulfonema limicola</name>
    <dbReference type="NCBI Taxonomy" id="45656"/>
    <lineage>
        <taxon>Bacteria</taxon>
        <taxon>Pseudomonadati</taxon>
        <taxon>Thermodesulfobacteriota</taxon>
        <taxon>Desulfobacteria</taxon>
        <taxon>Desulfobacterales</taxon>
        <taxon>Desulfococcaceae</taxon>
        <taxon>Desulfonema</taxon>
    </lineage>
</organism>
<dbReference type="PROSITE" id="PS50109">
    <property type="entry name" value="HIS_KIN"/>
    <property type="match status" value="1"/>
</dbReference>
<dbReference type="InterPro" id="IPR036641">
    <property type="entry name" value="HPT_dom_sf"/>
</dbReference>
<keyword evidence="7" id="KW-0547">Nucleotide-binding</keyword>
<dbReference type="PROSITE" id="PS50894">
    <property type="entry name" value="HPT"/>
    <property type="match status" value="1"/>
</dbReference>
<dbReference type="InterPro" id="IPR036097">
    <property type="entry name" value="HisK_dim/P_sf"/>
</dbReference>
<protein>
    <recommendedName>
        <fullName evidence="3">Chemotaxis protein CheA</fullName>
        <ecNumber evidence="2">2.7.13.3</ecNumber>
    </recommendedName>
</protein>
<dbReference type="Pfam" id="PF02518">
    <property type="entry name" value="HATPase_c"/>
    <property type="match status" value="1"/>
</dbReference>
<evidence type="ECO:0000256" key="7">
    <source>
        <dbReference type="ARBA" id="ARBA00022741"/>
    </source>
</evidence>
<dbReference type="SUPFAM" id="SSF55874">
    <property type="entry name" value="ATPase domain of HSP90 chaperone/DNA topoisomerase II/histidine kinase"/>
    <property type="match status" value="1"/>
</dbReference>
<keyword evidence="5 12" id="KW-0597">Phosphoprotein</keyword>
<evidence type="ECO:0000259" key="14">
    <source>
        <dbReference type="PROSITE" id="PS50851"/>
    </source>
</evidence>
<sequence length="716" mass="79790">MNKSDSLKNIFRQEASELIADIEENLLNIEKDPENKDFLDSLFRPMHTLKGSGAVSGFNDIADFTHNIETVLDRVRSGLIPVTRELIDLIFKSIDQIKIMLKEDKAAISESKNTVSDIISKFEKLAHDNNIQEIFETQETEPEPAPLNPCSETNKNYTIEFYPGPEIFAAGIDPLLLIDELRELGLCMVEARMSDIPIVHSIDPEKCYLSWNFTLTTSCGIDAVKDVFMFVEHSSRIKIQEIETSRETLSDLSEQGLFFLCEKLLETGYITAYEFNETMSGRKNISDTLVDAGVVSQQEVKSGLSTSEIIQKSEKGFKDSTIRVALDKLDHLVNLVGELTITQSQITRITSEVKDARLRKPLKTAERLTGELRNIILSVRMIPIGTTFGKFRRYLRDMANKLEKDIELITAGGDAELDKTVIEKLNDPLIHIIRNSIDHGIEKPGEREKKGKSPKGTIKLSAVQKGSRVCINIEDDGTGLDPEKILLKAEKMGLSYNKDLSEKEIFNLLFLPGLSTSEQITNLSGRGVGMDVVKKAVDSLHGTIQINSKKGHGTNIEIALPLTLAIIDGLMIETGGNFFILPMGMVDKCIEIVYENNKNQGNRNIICIKKEVIPLIPLREIFEIPGKRPDIEQVVIIDAENFKAGIVTDRVIGDHQTVVKPLGKTFKNAEGLSGATFTGDGNIALILDIPGLIRCAQQSPADKTPEYLYTRIFNKK</sequence>
<dbReference type="InterPro" id="IPR036890">
    <property type="entry name" value="HATPase_C_sf"/>
</dbReference>
<feature type="modified residue" description="Phosphohistidine" evidence="12">
    <location>
        <position position="47"/>
    </location>
</feature>
<evidence type="ECO:0000256" key="10">
    <source>
        <dbReference type="ARBA" id="ARBA00023012"/>
    </source>
</evidence>
<evidence type="ECO:0000256" key="8">
    <source>
        <dbReference type="ARBA" id="ARBA00022777"/>
    </source>
</evidence>
<evidence type="ECO:0000256" key="6">
    <source>
        <dbReference type="ARBA" id="ARBA00022679"/>
    </source>
</evidence>
<dbReference type="GO" id="GO:0006935">
    <property type="term" value="P:chemotaxis"/>
    <property type="evidence" value="ECO:0007669"/>
    <property type="project" value="UniProtKB-KW"/>
</dbReference>
<dbReference type="AlphaFoldDB" id="A0A975BF09"/>
<dbReference type="Gene3D" id="2.30.30.40">
    <property type="entry name" value="SH3 Domains"/>
    <property type="match status" value="1"/>
</dbReference>
<keyword evidence="8 16" id="KW-0418">Kinase</keyword>
<evidence type="ECO:0000256" key="9">
    <source>
        <dbReference type="ARBA" id="ARBA00022840"/>
    </source>
</evidence>
<dbReference type="FunFam" id="3.30.565.10:FF:000016">
    <property type="entry name" value="Chemotaxis protein CheA, putative"/>
    <property type="match status" value="1"/>
</dbReference>
<dbReference type="RefSeq" id="WP_207689727.1">
    <property type="nucleotide sequence ID" value="NZ_CP061799.1"/>
</dbReference>
<proteinExistence type="predicted"/>
<keyword evidence="10" id="KW-0902">Two-component regulatory system</keyword>
<dbReference type="GO" id="GO:0005524">
    <property type="term" value="F:ATP binding"/>
    <property type="evidence" value="ECO:0007669"/>
    <property type="project" value="UniProtKB-KW"/>
</dbReference>